<evidence type="ECO:0000313" key="2">
    <source>
        <dbReference type="EMBL" id="KKM81180.1"/>
    </source>
</evidence>
<keyword evidence="1" id="KW-0472">Membrane</keyword>
<sequence length="50" mass="6226">MKRKLLLFKDREEIQLWKEFIKYNKIKYFFLILIGFLLGFNLSIIMGIIW</sequence>
<organism evidence="2">
    <name type="scientific">marine sediment metagenome</name>
    <dbReference type="NCBI Taxonomy" id="412755"/>
    <lineage>
        <taxon>unclassified sequences</taxon>
        <taxon>metagenomes</taxon>
        <taxon>ecological metagenomes</taxon>
    </lineage>
</organism>
<evidence type="ECO:0000256" key="1">
    <source>
        <dbReference type="SAM" id="Phobius"/>
    </source>
</evidence>
<proteinExistence type="predicted"/>
<accession>A0A0F9MWZ3</accession>
<protein>
    <submittedName>
        <fullName evidence="2">Uncharacterized protein</fullName>
    </submittedName>
</protein>
<name>A0A0F9MWZ3_9ZZZZ</name>
<keyword evidence="1" id="KW-0812">Transmembrane</keyword>
<gene>
    <name evidence="2" type="ORF">LCGC14_1332390</name>
</gene>
<feature type="transmembrane region" description="Helical" evidence="1">
    <location>
        <begin position="28"/>
        <end position="49"/>
    </location>
</feature>
<dbReference type="AlphaFoldDB" id="A0A0F9MWZ3"/>
<dbReference type="EMBL" id="LAZR01008064">
    <property type="protein sequence ID" value="KKM81180.1"/>
    <property type="molecule type" value="Genomic_DNA"/>
</dbReference>
<reference evidence="2" key="1">
    <citation type="journal article" date="2015" name="Nature">
        <title>Complex archaea that bridge the gap between prokaryotes and eukaryotes.</title>
        <authorList>
            <person name="Spang A."/>
            <person name="Saw J.H."/>
            <person name="Jorgensen S.L."/>
            <person name="Zaremba-Niedzwiedzka K."/>
            <person name="Martijn J."/>
            <person name="Lind A.E."/>
            <person name="van Eijk R."/>
            <person name="Schleper C."/>
            <person name="Guy L."/>
            <person name="Ettema T.J."/>
        </authorList>
    </citation>
    <scope>NUCLEOTIDE SEQUENCE</scope>
</reference>
<comment type="caution">
    <text evidence="2">The sequence shown here is derived from an EMBL/GenBank/DDBJ whole genome shotgun (WGS) entry which is preliminary data.</text>
</comment>
<keyword evidence="1" id="KW-1133">Transmembrane helix</keyword>